<keyword evidence="1" id="KW-0962">Peroxisome biogenesis</keyword>
<sequence length="307" mass="34584">MASHSWEQLVTFTTDSVGLERTFRLFHSVAQIIASFPSILGLVIYFLEYSTSKPHSPVVTKSLLLALIQRLALGRRFIRLFRFLESFHSAHALYMNISQPQTPKASRDPTWVQTEAWLDVFGRTFNGMYLLLEATTIVNALQIDGLAIWTQELERTITVEGQRFWLLSLVCGVLSGLLKMVQVMAYTPVPATGDGFSHGKVEGHNETEKEKTDDPEVFDMKKEQERLRNIAKDRKKARGLWIREVRGKIHGLGRMVVANALDIVLPGTVVGWIRLDPGTVGIAMFITTILTGKEVWERCGREVAASK</sequence>
<dbReference type="GeneID" id="63776915"/>
<dbReference type="InParanoid" id="A0A1Y2DQW8"/>
<keyword evidence="3" id="KW-0576">Peroxisome</keyword>
<dbReference type="Proteomes" id="UP000193689">
    <property type="component" value="Unassembled WGS sequence"/>
</dbReference>
<name>A0A1Y2DQW8_9PEZI</name>
<feature type="transmembrane region" description="Helical" evidence="5">
    <location>
        <begin position="25"/>
        <end position="47"/>
    </location>
</feature>
<proteinExistence type="predicted"/>
<keyword evidence="5" id="KW-0812">Transmembrane</keyword>
<comment type="caution">
    <text evidence="6">The sequence shown here is derived from an EMBL/GenBank/DDBJ whole genome shotgun (WGS) entry which is preliminary data.</text>
</comment>
<dbReference type="EMBL" id="MCFJ01000010">
    <property type="protein sequence ID" value="ORY61506.1"/>
    <property type="molecule type" value="Genomic_DNA"/>
</dbReference>
<dbReference type="AlphaFoldDB" id="A0A1Y2DQW8"/>
<dbReference type="GO" id="GO:0016559">
    <property type="term" value="P:peroxisome fission"/>
    <property type="evidence" value="ECO:0007669"/>
    <property type="project" value="InterPro"/>
</dbReference>
<evidence type="ECO:0000256" key="5">
    <source>
        <dbReference type="SAM" id="Phobius"/>
    </source>
</evidence>
<dbReference type="Pfam" id="PF05648">
    <property type="entry name" value="PEX11"/>
    <property type="match status" value="1"/>
</dbReference>
<dbReference type="InterPro" id="IPR008733">
    <property type="entry name" value="PEX11"/>
</dbReference>
<dbReference type="RefSeq" id="XP_040713583.1">
    <property type="nucleotide sequence ID" value="XM_040860703.1"/>
</dbReference>
<reference evidence="6 7" key="1">
    <citation type="submission" date="2016-07" db="EMBL/GenBank/DDBJ databases">
        <title>Pervasive Adenine N6-methylation of Active Genes in Fungi.</title>
        <authorList>
            <consortium name="DOE Joint Genome Institute"/>
            <person name="Mondo S.J."/>
            <person name="Dannebaum R.O."/>
            <person name="Kuo R.C."/>
            <person name="Labutti K."/>
            <person name="Haridas S."/>
            <person name="Kuo A."/>
            <person name="Salamov A."/>
            <person name="Ahrendt S.R."/>
            <person name="Lipzen A."/>
            <person name="Sullivan W."/>
            <person name="Andreopoulos W.B."/>
            <person name="Clum A."/>
            <person name="Lindquist E."/>
            <person name="Daum C."/>
            <person name="Ramamoorthy G.K."/>
            <person name="Gryganskyi A."/>
            <person name="Culley D."/>
            <person name="Magnuson J.K."/>
            <person name="James T.Y."/>
            <person name="O'Malley M.A."/>
            <person name="Stajich J.E."/>
            <person name="Spatafora J.W."/>
            <person name="Visel A."/>
            <person name="Grigoriev I.V."/>
        </authorList>
    </citation>
    <scope>NUCLEOTIDE SEQUENCE [LARGE SCALE GENOMIC DNA]</scope>
    <source>
        <strain evidence="6 7">CBS 129021</strain>
    </source>
</reference>
<keyword evidence="7" id="KW-1185">Reference proteome</keyword>
<dbReference type="PANTHER" id="PTHR12652">
    <property type="entry name" value="PEROXISOMAL BIOGENESIS FACTOR 11"/>
    <property type="match status" value="1"/>
</dbReference>
<evidence type="ECO:0000256" key="1">
    <source>
        <dbReference type="ARBA" id="ARBA00022593"/>
    </source>
</evidence>
<keyword evidence="2 5" id="KW-0472">Membrane</keyword>
<protein>
    <submittedName>
        <fullName evidence="6">Peroxisomal biogenesis factor 11</fullName>
    </submittedName>
</protein>
<feature type="transmembrane region" description="Helical" evidence="5">
    <location>
        <begin position="164"/>
        <end position="186"/>
    </location>
</feature>
<comment type="subcellular location">
    <subcellularLocation>
        <location evidence="4">Peroxisome membrane</location>
    </subcellularLocation>
</comment>
<dbReference type="OrthoDB" id="3636394at2759"/>
<accession>A0A1Y2DQW8</accession>
<evidence type="ECO:0000313" key="6">
    <source>
        <dbReference type="EMBL" id="ORY61506.1"/>
    </source>
</evidence>
<evidence type="ECO:0000256" key="4">
    <source>
        <dbReference type="ARBA" id="ARBA00046271"/>
    </source>
</evidence>
<organism evidence="6 7">
    <name type="scientific">Pseudomassariella vexata</name>
    <dbReference type="NCBI Taxonomy" id="1141098"/>
    <lineage>
        <taxon>Eukaryota</taxon>
        <taxon>Fungi</taxon>
        <taxon>Dikarya</taxon>
        <taxon>Ascomycota</taxon>
        <taxon>Pezizomycotina</taxon>
        <taxon>Sordariomycetes</taxon>
        <taxon>Xylariomycetidae</taxon>
        <taxon>Amphisphaeriales</taxon>
        <taxon>Pseudomassariaceae</taxon>
        <taxon>Pseudomassariella</taxon>
    </lineage>
</organism>
<evidence type="ECO:0000256" key="3">
    <source>
        <dbReference type="ARBA" id="ARBA00023140"/>
    </source>
</evidence>
<dbReference type="GO" id="GO:0005778">
    <property type="term" value="C:peroxisomal membrane"/>
    <property type="evidence" value="ECO:0007669"/>
    <property type="project" value="UniProtKB-SubCell"/>
</dbReference>
<keyword evidence="5" id="KW-1133">Transmembrane helix</keyword>
<dbReference type="PANTHER" id="PTHR12652:SF23">
    <property type="entry name" value="MICROBODY (PEROXISOME) PROLIFERATION PROTEIN PEROXIN 11B (EUROFUNG)"/>
    <property type="match status" value="1"/>
</dbReference>
<gene>
    <name evidence="6" type="ORF">BCR38DRAFT_440437</name>
</gene>
<evidence type="ECO:0000256" key="2">
    <source>
        <dbReference type="ARBA" id="ARBA00023136"/>
    </source>
</evidence>
<evidence type="ECO:0000313" key="7">
    <source>
        <dbReference type="Proteomes" id="UP000193689"/>
    </source>
</evidence>